<dbReference type="OrthoDB" id="1622315at2759"/>
<dbReference type="AlphaFoldDB" id="A0A7J0GNZ8"/>
<proteinExistence type="predicted"/>
<evidence type="ECO:0000313" key="2">
    <source>
        <dbReference type="Proteomes" id="UP000585474"/>
    </source>
</evidence>
<protein>
    <submittedName>
        <fullName evidence="1">Uncharacterized protein</fullName>
    </submittedName>
</protein>
<sequence>MEGGRGFKNLEAWNFALLSRNLWNIHAKKDNLWVRWIHQKYLQNSYIWYYIRSNQDSELMKQLLIIRDMIMSKEGSVQAAINRMELWDRDEQFSTKSAYEHFRPWKINLTWPKAGLEDLYHPQTFLYPMVWQQIKQWLGITRAMNTLKAAVKWTIKEARGTGAQAKAKQIGLDAQHITFGGLKIRGSLKARSKTRKPLLGALKSRRTRVIYNLYPDLSGLWWTGRG</sequence>
<keyword evidence="2" id="KW-1185">Reference proteome</keyword>
<accession>A0A7J0GNZ8</accession>
<dbReference type="Proteomes" id="UP000585474">
    <property type="component" value="Unassembled WGS sequence"/>
</dbReference>
<name>A0A7J0GNZ8_9ERIC</name>
<reference evidence="1 2" key="1">
    <citation type="submission" date="2019-07" db="EMBL/GenBank/DDBJ databases">
        <title>De Novo Assembly of kiwifruit Actinidia rufa.</title>
        <authorList>
            <person name="Sugita-Konishi S."/>
            <person name="Sato K."/>
            <person name="Mori E."/>
            <person name="Abe Y."/>
            <person name="Kisaki G."/>
            <person name="Hamano K."/>
            <person name="Suezawa K."/>
            <person name="Otani M."/>
            <person name="Fukuda T."/>
            <person name="Manabe T."/>
            <person name="Gomi K."/>
            <person name="Tabuchi M."/>
            <person name="Akimitsu K."/>
            <person name="Kataoka I."/>
        </authorList>
    </citation>
    <scope>NUCLEOTIDE SEQUENCE [LARGE SCALE GENOMIC DNA]</scope>
    <source>
        <strain evidence="2">cv. Fuchu</strain>
    </source>
</reference>
<organism evidence="1 2">
    <name type="scientific">Actinidia rufa</name>
    <dbReference type="NCBI Taxonomy" id="165716"/>
    <lineage>
        <taxon>Eukaryota</taxon>
        <taxon>Viridiplantae</taxon>
        <taxon>Streptophyta</taxon>
        <taxon>Embryophyta</taxon>
        <taxon>Tracheophyta</taxon>
        <taxon>Spermatophyta</taxon>
        <taxon>Magnoliopsida</taxon>
        <taxon>eudicotyledons</taxon>
        <taxon>Gunneridae</taxon>
        <taxon>Pentapetalae</taxon>
        <taxon>asterids</taxon>
        <taxon>Ericales</taxon>
        <taxon>Actinidiaceae</taxon>
        <taxon>Actinidia</taxon>
    </lineage>
</organism>
<gene>
    <name evidence="1" type="ORF">Acr_23g0009050</name>
</gene>
<evidence type="ECO:0000313" key="1">
    <source>
        <dbReference type="EMBL" id="GFZ12520.1"/>
    </source>
</evidence>
<comment type="caution">
    <text evidence="1">The sequence shown here is derived from an EMBL/GenBank/DDBJ whole genome shotgun (WGS) entry which is preliminary data.</text>
</comment>
<dbReference type="EMBL" id="BJWL01000023">
    <property type="protein sequence ID" value="GFZ12520.1"/>
    <property type="molecule type" value="Genomic_DNA"/>
</dbReference>